<dbReference type="Pfam" id="PF02935">
    <property type="entry name" value="COX7C"/>
    <property type="match status" value="1"/>
</dbReference>
<evidence type="ECO:0000256" key="6">
    <source>
        <dbReference type="ARBA" id="ARBA00022946"/>
    </source>
</evidence>
<dbReference type="OrthoDB" id="9974841at2759"/>
<dbReference type="SMR" id="A0A4V5ZXG4"/>
<dbReference type="SUPFAM" id="SSF81427">
    <property type="entry name" value="Mitochondrial cytochrome c oxidase subunit VIIc (aka VIIIa)"/>
    <property type="match status" value="1"/>
</dbReference>
<comment type="similarity">
    <text evidence="3">Belongs to the cytochrome c oxidase VIIc family.</text>
</comment>
<dbReference type="STRING" id="34508.A0A4V5ZXG4"/>
<evidence type="ECO:0000256" key="1">
    <source>
        <dbReference type="ARBA" id="ARBA00004434"/>
    </source>
</evidence>
<reference evidence="11 12" key="2">
    <citation type="journal article" date="2019" name="G3 (Bethesda)">
        <title>Hybrid Assembly of the Genome of the Entomopathogenic Nematode Steinernema carpocapsae Identifies the X-Chromosome.</title>
        <authorList>
            <person name="Serra L."/>
            <person name="Macchietto M."/>
            <person name="Macias-Munoz A."/>
            <person name="McGill C.J."/>
            <person name="Rodriguez I.M."/>
            <person name="Rodriguez B."/>
            <person name="Murad R."/>
            <person name="Mortazavi A."/>
        </authorList>
    </citation>
    <scope>NUCLEOTIDE SEQUENCE [LARGE SCALE GENOMIC DNA]</scope>
    <source>
        <strain evidence="11 12">ALL</strain>
    </source>
</reference>
<keyword evidence="8" id="KW-0496">Mitochondrion</keyword>
<dbReference type="GO" id="GO:0006123">
    <property type="term" value="P:mitochondrial electron transport, cytochrome c to oxygen"/>
    <property type="evidence" value="ECO:0007669"/>
    <property type="project" value="InterPro"/>
</dbReference>
<keyword evidence="5" id="KW-0999">Mitochondrion inner membrane</keyword>
<keyword evidence="9 10" id="KW-0472">Membrane</keyword>
<dbReference type="UniPathway" id="UPA00705"/>
<keyword evidence="6" id="KW-0809">Transit peptide</keyword>
<evidence type="ECO:0000256" key="10">
    <source>
        <dbReference type="SAM" id="Phobius"/>
    </source>
</evidence>
<comment type="pathway">
    <text evidence="2">Energy metabolism; oxidative phosphorylation.</text>
</comment>
<keyword evidence="7 10" id="KW-1133">Transmembrane helix</keyword>
<accession>A0A4V5ZXG4</accession>
<evidence type="ECO:0000256" key="3">
    <source>
        <dbReference type="ARBA" id="ARBA00010514"/>
    </source>
</evidence>
<dbReference type="AlphaFoldDB" id="A0A4V5ZXG4"/>
<evidence type="ECO:0000313" key="11">
    <source>
        <dbReference type="EMBL" id="TKR59655.1"/>
    </source>
</evidence>
<evidence type="ECO:0000256" key="9">
    <source>
        <dbReference type="ARBA" id="ARBA00023136"/>
    </source>
</evidence>
<sequence length="81" mass="9206">MIGKQLARPLIQAVRRAHTDAPVKYTGQTPTSHVHDGWATARLPFNVRKPYFFVTKAVLFLATGIWAPFLVVEYQLRKANQ</sequence>
<comment type="caution">
    <text evidence="11">The sequence shown here is derived from an EMBL/GenBank/DDBJ whole genome shotgun (WGS) entry which is preliminary data.</text>
</comment>
<proteinExistence type="inferred from homology"/>
<dbReference type="GO" id="GO:0045277">
    <property type="term" value="C:respiratory chain complex IV"/>
    <property type="evidence" value="ECO:0007669"/>
    <property type="project" value="InterPro"/>
</dbReference>
<protein>
    <submittedName>
        <fullName evidence="11">Uncharacterized protein</fullName>
    </submittedName>
</protein>
<organism evidence="11 12">
    <name type="scientific">Steinernema carpocapsae</name>
    <name type="common">Entomopathogenic nematode</name>
    <dbReference type="NCBI Taxonomy" id="34508"/>
    <lineage>
        <taxon>Eukaryota</taxon>
        <taxon>Metazoa</taxon>
        <taxon>Ecdysozoa</taxon>
        <taxon>Nematoda</taxon>
        <taxon>Chromadorea</taxon>
        <taxon>Rhabditida</taxon>
        <taxon>Tylenchina</taxon>
        <taxon>Panagrolaimomorpha</taxon>
        <taxon>Strongyloidoidea</taxon>
        <taxon>Steinernematidae</taxon>
        <taxon>Steinernema</taxon>
    </lineage>
</organism>
<evidence type="ECO:0000256" key="7">
    <source>
        <dbReference type="ARBA" id="ARBA00022989"/>
    </source>
</evidence>
<dbReference type="GO" id="GO:0005743">
    <property type="term" value="C:mitochondrial inner membrane"/>
    <property type="evidence" value="ECO:0007669"/>
    <property type="project" value="UniProtKB-SubCell"/>
</dbReference>
<keyword evidence="4 10" id="KW-0812">Transmembrane</keyword>
<dbReference type="Proteomes" id="UP000298663">
    <property type="component" value="Unassembled WGS sequence"/>
</dbReference>
<dbReference type="PANTHER" id="PTHR13313">
    <property type="entry name" value="CYTOCHROME C OXIDASE SUBUNIT VIIC"/>
    <property type="match status" value="1"/>
</dbReference>
<comment type="subcellular location">
    <subcellularLocation>
        <location evidence="1">Mitochondrion inner membrane</location>
        <topology evidence="1">Single-pass membrane protein</topology>
    </subcellularLocation>
</comment>
<evidence type="ECO:0000256" key="2">
    <source>
        <dbReference type="ARBA" id="ARBA00004673"/>
    </source>
</evidence>
<gene>
    <name evidence="11" type="ORF">L596_029294</name>
</gene>
<evidence type="ECO:0000256" key="5">
    <source>
        <dbReference type="ARBA" id="ARBA00022792"/>
    </source>
</evidence>
<keyword evidence="12" id="KW-1185">Reference proteome</keyword>
<dbReference type="Gene3D" id="4.10.49.10">
    <property type="entry name" value="Cytochrome c oxidase subunit VIIc"/>
    <property type="match status" value="1"/>
</dbReference>
<dbReference type="PANTHER" id="PTHR13313:SF0">
    <property type="entry name" value="CYTOCHROME C OXIDASE SUBUNIT 7C, MITOCHONDRIAL"/>
    <property type="match status" value="1"/>
</dbReference>
<reference evidence="11 12" key="1">
    <citation type="journal article" date="2015" name="Genome Biol.">
        <title>Comparative genomics of Steinernema reveals deeply conserved gene regulatory networks.</title>
        <authorList>
            <person name="Dillman A.R."/>
            <person name="Macchietto M."/>
            <person name="Porter C.F."/>
            <person name="Rogers A."/>
            <person name="Williams B."/>
            <person name="Antoshechkin I."/>
            <person name="Lee M.M."/>
            <person name="Goodwin Z."/>
            <person name="Lu X."/>
            <person name="Lewis E.E."/>
            <person name="Goodrich-Blair H."/>
            <person name="Stock S.P."/>
            <person name="Adams B.J."/>
            <person name="Sternberg P.W."/>
            <person name="Mortazavi A."/>
        </authorList>
    </citation>
    <scope>NUCLEOTIDE SEQUENCE [LARGE SCALE GENOMIC DNA]</scope>
    <source>
        <strain evidence="11 12">ALL</strain>
    </source>
</reference>
<dbReference type="InterPro" id="IPR036636">
    <property type="entry name" value="COX7C/Cox8_sf"/>
</dbReference>
<name>A0A4V5ZXG4_STECR</name>
<dbReference type="EMBL" id="AZBU02000012">
    <property type="protein sequence ID" value="TKR59655.1"/>
    <property type="molecule type" value="Genomic_DNA"/>
</dbReference>
<evidence type="ECO:0000313" key="12">
    <source>
        <dbReference type="Proteomes" id="UP000298663"/>
    </source>
</evidence>
<dbReference type="InterPro" id="IPR004202">
    <property type="entry name" value="COX7C/Cox8"/>
</dbReference>
<feature type="transmembrane region" description="Helical" evidence="10">
    <location>
        <begin position="51"/>
        <end position="72"/>
    </location>
</feature>
<evidence type="ECO:0000256" key="4">
    <source>
        <dbReference type="ARBA" id="ARBA00022692"/>
    </source>
</evidence>
<evidence type="ECO:0000256" key="8">
    <source>
        <dbReference type="ARBA" id="ARBA00023128"/>
    </source>
</evidence>